<dbReference type="PANTHER" id="PTHR42693:SF42">
    <property type="entry name" value="ARYLSULFATASE G"/>
    <property type="match status" value="1"/>
</dbReference>
<dbReference type="Pfam" id="PF00884">
    <property type="entry name" value="Sulfatase"/>
    <property type="match status" value="1"/>
</dbReference>
<dbReference type="GO" id="GO:0046872">
    <property type="term" value="F:metal ion binding"/>
    <property type="evidence" value="ECO:0007669"/>
    <property type="project" value="UniProtKB-KW"/>
</dbReference>
<feature type="domain" description="Sulfatase N-terminal" evidence="7">
    <location>
        <begin position="21"/>
        <end position="364"/>
    </location>
</feature>
<keyword evidence="9" id="KW-1185">Reference proteome</keyword>
<dbReference type="PROSITE" id="PS00523">
    <property type="entry name" value="SULFATASE_1"/>
    <property type="match status" value="1"/>
</dbReference>
<dbReference type="GO" id="GO:0004065">
    <property type="term" value="F:arylsulfatase activity"/>
    <property type="evidence" value="ECO:0007669"/>
    <property type="project" value="UniProtKB-EC"/>
</dbReference>
<dbReference type="PROSITE" id="PS00149">
    <property type="entry name" value="SULFATASE_2"/>
    <property type="match status" value="1"/>
</dbReference>
<keyword evidence="6" id="KW-0106">Calcium</keyword>
<evidence type="ECO:0000256" key="3">
    <source>
        <dbReference type="ARBA" id="ARBA00022723"/>
    </source>
</evidence>
<evidence type="ECO:0000256" key="1">
    <source>
        <dbReference type="ARBA" id="ARBA00001913"/>
    </source>
</evidence>
<organism evidence="8 9">
    <name type="scientific">Paenibacillus solanacearum</name>
    <dbReference type="NCBI Taxonomy" id="2048548"/>
    <lineage>
        <taxon>Bacteria</taxon>
        <taxon>Bacillati</taxon>
        <taxon>Bacillota</taxon>
        <taxon>Bacilli</taxon>
        <taxon>Bacillales</taxon>
        <taxon>Paenibacillaceae</taxon>
        <taxon>Paenibacillus</taxon>
    </lineage>
</organism>
<evidence type="ECO:0000313" key="8">
    <source>
        <dbReference type="EMBL" id="CAG7623954.1"/>
    </source>
</evidence>
<comment type="similarity">
    <text evidence="2">Belongs to the sulfatase family.</text>
</comment>
<evidence type="ECO:0000256" key="4">
    <source>
        <dbReference type="ARBA" id="ARBA00022729"/>
    </source>
</evidence>
<dbReference type="EMBL" id="CAJVAS010000009">
    <property type="protein sequence ID" value="CAG7623954.1"/>
    <property type="molecule type" value="Genomic_DNA"/>
</dbReference>
<dbReference type="InterPro" id="IPR050738">
    <property type="entry name" value="Sulfatase"/>
</dbReference>
<gene>
    <name evidence="8" type="primary">atsA_5</name>
    <name evidence="8" type="ORF">PAESOLCIP111_02583</name>
</gene>
<keyword evidence="4" id="KW-0732">Signal</keyword>
<accession>A0A916K1B2</accession>
<protein>
    <submittedName>
        <fullName evidence="8">Arylsulfatase</fullName>
        <ecNumber evidence="8">3.1.6.1</ecNumber>
    </submittedName>
</protein>
<reference evidence="8" key="1">
    <citation type="submission" date="2021-06" db="EMBL/GenBank/DDBJ databases">
        <authorList>
            <person name="Criscuolo A."/>
        </authorList>
    </citation>
    <scope>NUCLEOTIDE SEQUENCE</scope>
    <source>
        <strain evidence="8">CIP111600</strain>
    </source>
</reference>
<comment type="cofactor">
    <cofactor evidence="1">
        <name>Ca(2+)</name>
        <dbReference type="ChEBI" id="CHEBI:29108"/>
    </cofactor>
</comment>
<dbReference type="InterPro" id="IPR000917">
    <property type="entry name" value="Sulfatase_N"/>
</dbReference>
<dbReference type="Proteomes" id="UP000693672">
    <property type="component" value="Unassembled WGS sequence"/>
</dbReference>
<dbReference type="AlphaFoldDB" id="A0A916K1B2"/>
<evidence type="ECO:0000259" key="7">
    <source>
        <dbReference type="Pfam" id="PF00884"/>
    </source>
</evidence>
<comment type="caution">
    <text evidence="8">The sequence shown here is derived from an EMBL/GenBank/DDBJ whole genome shotgun (WGS) entry which is preliminary data.</text>
</comment>
<evidence type="ECO:0000256" key="6">
    <source>
        <dbReference type="ARBA" id="ARBA00022837"/>
    </source>
</evidence>
<sequence>MPVSFCCRRERSALSHFAPKPNIIFILIDDMGWTDLGCYGSSFYETPHLDTLAAEGVRFTEAYAACPVCSPTRASIMTGKYPATLGVTNWIGGKARGKLIDSPYVDHLSLEEKSVAAALKEGGYRTWHVGKWHLGGREHYPDNHGFDVNVGGCHWGAPKKGYFSPYGIDTLEEGPEGEYLTDRLTDEAIRLIRQNDGSPFFLNLWHYAVHTPIQAHPELTERFAAKARAQGLDEVETIVQGELFPCEHKKHLHVQRRVVQSDPVYAAMVHNLDANIGRLIEALKETGQYEHTAIFFTSDNGGLATAEGSPTSNRPLHEGKGWMYEGGVREPFIVRWPGVTKPGTVCDVPVTSPDVYPTLLGIAGLAPLPEQHTDGSSLVPLLQGEDALEREAIYWHYPHYGNQGGTPGSSIRIGDYKLIEFFEDGRLELYDLKNDISETRDLSSQLPELAQRMQAKLAQWRERVEARIPQPNPDFVPWR</sequence>
<keyword evidence="3" id="KW-0479">Metal-binding</keyword>
<name>A0A916K1B2_9BACL</name>
<proteinExistence type="inferred from homology"/>
<dbReference type="PANTHER" id="PTHR42693">
    <property type="entry name" value="ARYLSULFATASE FAMILY MEMBER"/>
    <property type="match status" value="1"/>
</dbReference>
<dbReference type="InterPro" id="IPR024607">
    <property type="entry name" value="Sulfatase_CS"/>
</dbReference>
<evidence type="ECO:0000256" key="2">
    <source>
        <dbReference type="ARBA" id="ARBA00008779"/>
    </source>
</evidence>
<evidence type="ECO:0000256" key="5">
    <source>
        <dbReference type="ARBA" id="ARBA00022801"/>
    </source>
</evidence>
<keyword evidence="5 8" id="KW-0378">Hydrolase</keyword>
<dbReference type="EC" id="3.1.6.1" evidence="8"/>
<dbReference type="CDD" id="cd16144">
    <property type="entry name" value="ARS_like"/>
    <property type="match status" value="1"/>
</dbReference>
<evidence type="ECO:0000313" key="9">
    <source>
        <dbReference type="Proteomes" id="UP000693672"/>
    </source>
</evidence>